<protein>
    <submittedName>
        <fullName evidence="1">Unannotated protein</fullName>
    </submittedName>
</protein>
<dbReference type="InterPro" id="IPR006311">
    <property type="entry name" value="TAT_signal"/>
</dbReference>
<organism evidence="1">
    <name type="scientific">freshwater metagenome</name>
    <dbReference type="NCBI Taxonomy" id="449393"/>
    <lineage>
        <taxon>unclassified sequences</taxon>
        <taxon>metagenomes</taxon>
        <taxon>ecological metagenomes</taxon>
    </lineage>
</organism>
<dbReference type="PANTHER" id="PTHR43737">
    <property type="entry name" value="BLL7424 PROTEIN"/>
    <property type="match status" value="1"/>
</dbReference>
<name>A0A6J6REG0_9ZZZZ</name>
<dbReference type="EMBL" id="CAEZXR010000276">
    <property type="protein sequence ID" value="CAB4722267.1"/>
    <property type="molecule type" value="Genomic_DNA"/>
</dbReference>
<evidence type="ECO:0000313" key="1">
    <source>
        <dbReference type="EMBL" id="CAB4722267.1"/>
    </source>
</evidence>
<gene>
    <name evidence="1" type="ORF">UFOPK2579_02064</name>
</gene>
<dbReference type="AlphaFoldDB" id="A0A6J6REG0"/>
<dbReference type="Pfam" id="PF07394">
    <property type="entry name" value="DUF1501"/>
    <property type="match status" value="1"/>
</dbReference>
<sequence length="420" mass="43380">MTETSCSCPEFAAGALSRRGFLRGIGLAGTAYAVGSAMVTYGAAPATAAAGPSLSGSVLVVLSLRGAADGLSLVVPHADPAYYAARPHIAVPANRLLAKDGFFGLHPSLAPLVPMWNAGKLAAVHATGLPVANRSHFAAMEAVEDANPGSTERVGWLNRLLGTDATRSPLQGLSVGGSVPAALYGPEPVMAFSSLQNATVSGDDEWDPNHDRIRSLNAMWGGSGSPLATGVRSAMQAVRDLGPAKDQRDASSSYPDNDLGHALADVARTLRGDVGVSLVTVDQGDWDMHTGLGTLEWGDMIGNAGDLASAIAAFFTDLGPVADRVTLVTISEFGRRVAENANYGLDHGWGNVMFLAGAGVKGGRYYGTWPGLTNSLDADLTVTTDYRSVLAEVVAARTGASTATVFPGFTRERIGVMLGQ</sequence>
<dbReference type="PROSITE" id="PS51318">
    <property type="entry name" value="TAT"/>
    <property type="match status" value="1"/>
</dbReference>
<dbReference type="InterPro" id="IPR010869">
    <property type="entry name" value="DUF1501"/>
</dbReference>
<proteinExistence type="predicted"/>
<dbReference type="PANTHER" id="PTHR43737:SF1">
    <property type="entry name" value="DUF1501 DOMAIN-CONTAINING PROTEIN"/>
    <property type="match status" value="1"/>
</dbReference>
<reference evidence="1" key="1">
    <citation type="submission" date="2020-05" db="EMBL/GenBank/DDBJ databases">
        <authorList>
            <person name="Chiriac C."/>
            <person name="Salcher M."/>
            <person name="Ghai R."/>
            <person name="Kavagutti S V."/>
        </authorList>
    </citation>
    <scope>NUCLEOTIDE SEQUENCE</scope>
</reference>
<accession>A0A6J6REG0</accession>